<evidence type="ECO:0000313" key="2">
    <source>
        <dbReference type="Proteomes" id="UP000430079"/>
    </source>
</evidence>
<comment type="caution">
    <text evidence="1">The sequence shown here is derived from an EMBL/GenBank/DDBJ whole genome shotgun (WGS) entry which is preliminary data.</text>
</comment>
<gene>
    <name evidence="1" type="ORF">Sgleb_67370</name>
</gene>
<dbReference type="EMBL" id="BLIO01000001">
    <property type="protein sequence ID" value="GFE18690.1"/>
    <property type="molecule type" value="Genomic_DNA"/>
</dbReference>
<name>A0A640T680_9ACTN</name>
<reference evidence="1 2" key="1">
    <citation type="submission" date="2019-12" db="EMBL/GenBank/DDBJ databases">
        <title>Whole genome shotgun sequence of Streptomyces hygroscopicus subsp. glebosus NBRC 13786.</title>
        <authorList>
            <person name="Ichikawa N."/>
            <person name="Kimura A."/>
            <person name="Kitahashi Y."/>
            <person name="Komaki H."/>
            <person name="Tamura T."/>
        </authorList>
    </citation>
    <scope>NUCLEOTIDE SEQUENCE [LARGE SCALE GENOMIC DNA]</scope>
    <source>
        <strain evidence="1 2">NBRC 13786</strain>
    </source>
</reference>
<dbReference type="RefSeq" id="WP_268256994.1">
    <property type="nucleotide sequence ID" value="NZ_BLIO01000001.1"/>
</dbReference>
<dbReference type="Proteomes" id="UP000430079">
    <property type="component" value="Unassembled WGS sequence"/>
</dbReference>
<evidence type="ECO:0000313" key="1">
    <source>
        <dbReference type="EMBL" id="GFE18690.1"/>
    </source>
</evidence>
<keyword evidence="2" id="KW-1185">Reference proteome</keyword>
<proteinExistence type="predicted"/>
<accession>A0A640T680</accession>
<protein>
    <submittedName>
        <fullName evidence="1">Uncharacterized protein</fullName>
    </submittedName>
</protein>
<dbReference type="AlphaFoldDB" id="A0A640T680"/>
<organism evidence="1 2">
    <name type="scientific">Streptomyces glebosus</name>
    <dbReference type="NCBI Taxonomy" id="249580"/>
    <lineage>
        <taxon>Bacteria</taxon>
        <taxon>Bacillati</taxon>
        <taxon>Actinomycetota</taxon>
        <taxon>Actinomycetes</taxon>
        <taxon>Kitasatosporales</taxon>
        <taxon>Streptomycetaceae</taxon>
        <taxon>Streptomyces</taxon>
    </lineage>
</organism>
<sequence length="43" mass="4662">MIRASHRLVPEGQATVFVGWMCSARPANRPTKSDGSALNTYKG</sequence>